<feature type="repeat" description="ANK" evidence="4">
    <location>
        <begin position="377"/>
        <end position="401"/>
    </location>
</feature>
<keyword evidence="3 5" id="KW-0067">ATP-binding</keyword>
<dbReference type="InterPro" id="IPR008266">
    <property type="entry name" value="Tyr_kinase_AS"/>
</dbReference>
<feature type="region of interest" description="Disordered" evidence="6">
    <location>
        <begin position="586"/>
        <end position="691"/>
    </location>
</feature>
<name>A0A5A8CBZ1_CAFRO</name>
<feature type="binding site" evidence="5">
    <location>
        <position position="962"/>
    </location>
    <ligand>
        <name>ATP</name>
        <dbReference type="ChEBI" id="CHEBI:30616"/>
    </ligand>
</feature>
<dbReference type="InterPro" id="IPR017441">
    <property type="entry name" value="Protein_kinase_ATP_BS"/>
</dbReference>
<dbReference type="PROSITE" id="PS50011">
    <property type="entry name" value="PROTEIN_KINASE_DOM"/>
    <property type="match status" value="1"/>
</dbReference>
<dbReference type="PROSITE" id="PS00109">
    <property type="entry name" value="PROTEIN_KINASE_TYR"/>
    <property type="match status" value="1"/>
</dbReference>
<dbReference type="SMART" id="SM00248">
    <property type="entry name" value="ANK"/>
    <property type="match status" value="7"/>
</dbReference>
<evidence type="ECO:0000256" key="1">
    <source>
        <dbReference type="ARBA" id="ARBA00005843"/>
    </source>
</evidence>
<dbReference type="GO" id="GO:0004713">
    <property type="term" value="F:protein tyrosine kinase activity"/>
    <property type="evidence" value="ECO:0007669"/>
    <property type="project" value="InterPro"/>
</dbReference>
<dbReference type="Pfam" id="PF07714">
    <property type="entry name" value="PK_Tyr_Ser-Thr"/>
    <property type="match status" value="1"/>
</dbReference>
<dbReference type="PROSITE" id="PS50297">
    <property type="entry name" value="ANK_REP_REGION"/>
    <property type="match status" value="2"/>
</dbReference>
<protein>
    <recommendedName>
        <fullName evidence="7">Protein kinase domain-containing protein</fullName>
    </recommendedName>
</protein>
<dbReference type="AlphaFoldDB" id="A0A5A8CBZ1"/>
<dbReference type="SUPFAM" id="SSF48403">
    <property type="entry name" value="Ankyrin repeat"/>
    <property type="match status" value="1"/>
</dbReference>
<dbReference type="InterPro" id="IPR051681">
    <property type="entry name" value="Ser/Thr_Kinases-Pseudokinases"/>
</dbReference>
<dbReference type="InterPro" id="IPR020635">
    <property type="entry name" value="Tyr_kinase_cat_dom"/>
</dbReference>
<feature type="compositionally biased region" description="Gly residues" evidence="6">
    <location>
        <begin position="990"/>
        <end position="1002"/>
    </location>
</feature>
<evidence type="ECO:0000256" key="6">
    <source>
        <dbReference type="SAM" id="MobiDB-lite"/>
    </source>
</evidence>
<feature type="compositionally biased region" description="Low complexity" evidence="6">
    <location>
        <begin position="623"/>
        <end position="634"/>
    </location>
</feature>
<dbReference type="InterPro" id="IPR001245">
    <property type="entry name" value="Ser-Thr/Tyr_kinase_cat_dom"/>
</dbReference>
<dbReference type="GO" id="GO:0005524">
    <property type="term" value="F:ATP binding"/>
    <property type="evidence" value="ECO:0007669"/>
    <property type="project" value="UniProtKB-UniRule"/>
</dbReference>
<accession>A0A5A8CBZ1</accession>
<keyword evidence="2 5" id="KW-0547">Nucleotide-binding</keyword>
<dbReference type="InterPro" id="IPR013761">
    <property type="entry name" value="SAM/pointed_sf"/>
</dbReference>
<sequence length="1215" mass="124137">MSDPARSVFRGVMDLDASSPSATFPMHEAASRGNLALIKELIDQGEDVNAYNARGETALICAINKCHGGAPGVVHALIRGGADANLPLLSPEDAEPAIIAEARQNGVKEADHMWRYNGSLLAAGPTPLHLCAARGLPACASELLSAGAVPKALAPWPQSAMAQAGRGGGDLVTCAHVAAAVGKAEFLRWITGMVPKICRWRSMDGWLALHTAVHAGHIPTCKVLHSAHMDSQALTVPERPPPPNSAAAAAAAAASSGVTPWSASGRRRAPRMLTLADVAHLSGSAAAEAWVRSLSSVDVRAARSSAQTRANETAARKGDVDALRAFAHSGRPWSHYQSKPGVTLAHIAARAGSADALQYLLVDAPEPLDAMAREPGSGKQPLHLAAENLHEEAVSVLLNTGLVDVLARAADGRTALDLLPPGGRRAALCRALLRGAVFLSGCRVAGLSGEKSLPQVMVEDIAAAVGPGHSWPGLGAGATGASGRGASADNLGGFVTADGRSLLAGSAADAAAAAGAGGDDSAEADADELAWGGQGLGFSSSAAYLDRAASRRAGSKRHRRNRQGRRSAADDALSVTDLVQMRAVGAMPTPSIRANMAAAASSRRSQRPDHGHGSSGTGDGDGDASAGSFGSSAAYARSHQQRAGARADEGSVARSAQAGFGGAGPALGSSATSGSATASSAHGDHPENGGAGPALSVVDVWLSELGLARYGPPLRALGFTTLPSLSTLEEKDMDAVEMHAAHRRTLDRALPMLRGLGVVTALPIGPRTSAPGSEGPGDEVTSSKLDKEGRGGPEPGQGLRSGATSDAGTDDAGSDVGSTGASEAGLVATGPRLENASSTDSRYGRFTPGHRTAGELAPPPGPAAEAGAGAGARQDATTAARGQKDPSYRPGLTPRHDTASAGDAAQPMKAITDSESAGGGGGRLWRLLKAQDLEFPELPTLGEGSYSTVLRARWRGTDVAVKVLRIQSDAESVAKSVMKSARSVSNPAGAGAGAAEAGGGAGSDQDLGDVSEAVLAELRQEADMMARVAHHEHIVRFVGVIERPFQAVVTEFMARGSLERLLVSPGPGNLRHLFTLRDVTAMACGAAAGILHLHEERVIHRDIAARNLLCDHSDRVRVCDFGFARLKQSSQSRGYTSATTGPIRWLAPEALMTSGKTFSEKSDVWSFGVTLTELFTGQPPWKGVETLQVAIQASESLAGAAGGAPGGWVHPAPDA</sequence>
<evidence type="ECO:0000256" key="4">
    <source>
        <dbReference type="PROSITE-ProRule" id="PRU00023"/>
    </source>
</evidence>
<feature type="compositionally biased region" description="Low complexity" evidence="6">
    <location>
        <begin position="863"/>
        <end position="881"/>
    </location>
</feature>
<dbReference type="PROSITE" id="PS50088">
    <property type="entry name" value="ANK_REPEAT"/>
    <property type="match status" value="2"/>
</dbReference>
<dbReference type="SUPFAM" id="SSF56112">
    <property type="entry name" value="Protein kinase-like (PK-like)"/>
    <property type="match status" value="1"/>
</dbReference>
<dbReference type="SUPFAM" id="SSF47769">
    <property type="entry name" value="SAM/Pointed domain"/>
    <property type="match status" value="1"/>
</dbReference>
<evidence type="ECO:0000256" key="2">
    <source>
        <dbReference type="ARBA" id="ARBA00022741"/>
    </source>
</evidence>
<comment type="caution">
    <text evidence="8">The sequence shown here is derived from an EMBL/GenBank/DDBJ whole genome shotgun (WGS) entry which is preliminary data.</text>
</comment>
<feature type="region of interest" description="Disordered" evidence="6">
    <location>
        <begin position="981"/>
        <end position="1006"/>
    </location>
</feature>
<evidence type="ECO:0000313" key="8">
    <source>
        <dbReference type="EMBL" id="KAA0150596.1"/>
    </source>
</evidence>
<dbReference type="Pfam" id="PF12796">
    <property type="entry name" value="Ank_2"/>
    <property type="match status" value="2"/>
</dbReference>
<dbReference type="EMBL" id="VLTN01000033">
    <property type="protein sequence ID" value="KAA0150596.1"/>
    <property type="molecule type" value="Genomic_DNA"/>
</dbReference>
<dbReference type="PANTHER" id="PTHR44329">
    <property type="entry name" value="SERINE/THREONINE-PROTEIN KINASE TNNI3K-RELATED"/>
    <property type="match status" value="1"/>
</dbReference>
<feature type="compositionally biased region" description="Basic residues" evidence="6">
    <location>
        <begin position="553"/>
        <end position="565"/>
    </location>
</feature>
<evidence type="ECO:0000256" key="5">
    <source>
        <dbReference type="PROSITE-ProRule" id="PRU10141"/>
    </source>
</evidence>
<feature type="region of interest" description="Disordered" evidence="6">
    <location>
        <begin position="764"/>
        <end position="919"/>
    </location>
</feature>
<dbReference type="InterPro" id="IPR002110">
    <property type="entry name" value="Ankyrin_rpt"/>
</dbReference>
<dbReference type="Gene3D" id="3.30.200.20">
    <property type="entry name" value="Phosphorylase Kinase, domain 1"/>
    <property type="match status" value="1"/>
</dbReference>
<feature type="domain" description="Protein kinase" evidence="7">
    <location>
        <begin position="935"/>
        <end position="1215"/>
    </location>
</feature>
<feature type="compositionally biased region" description="Low complexity" evidence="6">
    <location>
        <begin position="666"/>
        <end position="681"/>
    </location>
</feature>
<dbReference type="Gene3D" id="1.10.510.10">
    <property type="entry name" value="Transferase(Phosphotransferase) domain 1"/>
    <property type="match status" value="1"/>
</dbReference>
<feature type="region of interest" description="Disordered" evidence="6">
    <location>
        <begin position="549"/>
        <end position="572"/>
    </location>
</feature>
<evidence type="ECO:0000256" key="3">
    <source>
        <dbReference type="ARBA" id="ARBA00022840"/>
    </source>
</evidence>
<proteinExistence type="inferred from homology"/>
<comment type="similarity">
    <text evidence="1">Belongs to the protein kinase superfamily. TKL Ser/Thr protein kinase family.</text>
</comment>
<feature type="compositionally biased region" description="Low complexity" evidence="6">
    <location>
        <begin position="591"/>
        <end position="603"/>
    </location>
</feature>
<gene>
    <name evidence="8" type="ORF">FNF29_05171</name>
</gene>
<dbReference type="InterPro" id="IPR000719">
    <property type="entry name" value="Prot_kinase_dom"/>
</dbReference>
<dbReference type="SMART" id="SM00219">
    <property type="entry name" value="TyrKc"/>
    <property type="match status" value="1"/>
</dbReference>
<dbReference type="PROSITE" id="PS00107">
    <property type="entry name" value="PROTEIN_KINASE_ATP"/>
    <property type="match status" value="1"/>
</dbReference>
<dbReference type="Gene3D" id="1.25.40.20">
    <property type="entry name" value="Ankyrin repeat-containing domain"/>
    <property type="match status" value="2"/>
</dbReference>
<feature type="repeat" description="ANK" evidence="4">
    <location>
        <begin position="21"/>
        <end position="53"/>
    </location>
</feature>
<keyword evidence="9" id="KW-1185">Reference proteome</keyword>
<dbReference type="PANTHER" id="PTHR44329:SF298">
    <property type="entry name" value="MIXED LINEAGE KINASE DOMAIN-LIKE PROTEIN"/>
    <property type="match status" value="1"/>
</dbReference>
<dbReference type="OMA" id="EMALAWG"/>
<dbReference type="InterPro" id="IPR036770">
    <property type="entry name" value="Ankyrin_rpt-contain_sf"/>
</dbReference>
<evidence type="ECO:0000259" key="7">
    <source>
        <dbReference type="PROSITE" id="PS50011"/>
    </source>
</evidence>
<dbReference type="GO" id="GO:0004674">
    <property type="term" value="F:protein serine/threonine kinase activity"/>
    <property type="evidence" value="ECO:0007669"/>
    <property type="project" value="TreeGrafter"/>
</dbReference>
<evidence type="ECO:0000313" key="9">
    <source>
        <dbReference type="Proteomes" id="UP000323011"/>
    </source>
</evidence>
<dbReference type="Proteomes" id="UP000323011">
    <property type="component" value="Unassembled WGS sequence"/>
</dbReference>
<dbReference type="Gene3D" id="1.10.150.50">
    <property type="entry name" value="Transcription Factor, Ets-1"/>
    <property type="match status" value="1"/>
</dbReference>
<dbReference type="InterPro" id="IPR011009">
    <property type="entry name" value="Kinase-like_dom_sf"/>
</dbReference>
<keyword evidence="4" id="KW-0040">ANK repeat</keyword>
<reference evidence="8 9" key="1">
    <citation type="submission" date="2019-07" db="EMBL/GenBank/DDBJ databases">
        <title>Genomes of Cafeteria roenbergensis.</title>
        <authorList>
            <person name="Fischer M.G."/>
            <person name="Hackl T."/>
            <person name="Roman M."/>
        </authorList>
    </citation>
    <scope>NUCLEOTIDE SEQUENCE [LARGE SCALE GENOMIC DNA]</scope>
    <source>
        <strain evidence="8 9">BVI</strain>
    </source>
</reference>
<organism evidence="8 9">
    <name type="scientific">Cafeteria roenbergensis</name>
    <name type="common">Marine flagellate</name>
    <dbReference type="NCBI Taxonomy" id="33653"/>
    <lineage>
        <taxon>Eukaryota</taxon>
        <taxon>Sar</taxon>
        <taxon>Stramenopiles</taxon>
        <taxon>Bigyra</taxon>
        <taxon>Opalozoa</taxon>
        <taxon>Bicosoecida</taxon>
        <taxon>Cafeteriaceae</taxon>
        <taxon>Cafeteria</taxon>
    </lineage>
</organism>